<evidence type="ECO:0000313" key="2">
    <source>
        <dbReference type="EMBL" id="KXO88609.1"/>
    </source>
</evidence>
<accession>A0A137ZR47</accession>
<reference evidence="2 5" key="1">
    <citation type="submission" date="2016-02" db="EMBL/GenBank/DDBJ databases">
        <authorList>
            <person name="Teng J.L."/>
            <person name="Tang Y."/>
            <person name="Huang Y."/>
            <person name="Guo F."/>
            <person name="Wei W."/>
            <person name="Chen J.H."/>
            <person name="Wong S.Y."/>
            <person name="Lau S.K."/>
            <person name="Woo P.C."/>
        </authorList>
    </citation>
    <scope>NUCLEOTIDE SEQUENCE [LARGE SCALE GENOMIC DNA]</scope>
    <source>
        <strain evidence="2 5">JCM 13375</strain>
    </source>
</reference>
<evidence type="ECO:0000313" key="3">
    <source>
        <dbReference type="EMBL" id="KXP00646.1"/>
    </source>
</evidence>
<reference evidence="3" key="3">
    <citation type="submission" date="2016-02" db="EMBL/GenBank/DDBJ databases">
        <authorList>
            <person name="Teng J.L."/>
            <person name="Yang Y."/>
            <person name="Huang Y."/>
            <person name="Guo F."/>
            <person name="Wei W."/>
            <person name="Chen J.H."/>
            <person name="Wong S.Y."/>
            <person name="Lau S.K."/>
            <person name="Woo P.C."/>
        </authorList>
    </citation>
    <scope>NUCLEOTIDE SEQUENCE</scope>
    <source>
        <strain evidence="3">JCM 15929</strain>
    </source>
</reference>
<comment type="caution">
    <text evidence="3">The sequence shown here is derived from an EMBL/GenBank/DDBJ whole genome shotgun (WGS) entry which is preliminary data.</text>
</comment>
<dbReference type="EMBL" id="LSRF01000088">
    <property type="protein sequence ID" value="KXP00646.1"/>
    <property type="molecule type" value="Genomic_DNA"/>
</dbReference>
<dbReference type="Proteomes" id="UP000070409">
    <property type="component" value="Unassembled WGS sequence"/>
</dbReference>
<dbReference type="AlphaFoldDB" id="A0A137ZR47"/>
<sequence length="468" mass="50293">MSQSTSCYPKVSVDAAGTNLVSHAGTVLLLRTAETVGLTAALTSALMPWRKPNAIHDPGKTVLDLAVSIAAGGDCLADLDQLRTQPQVMGQVASDPTVSRLITALAGDVDAALAAIAAASAQARARAWELAGQDSPDHAICAENPIAVDLDASLVTAHSEKEQAAPNFKRGFGFHPLLAFVDHGQTGTGEPVAVLLRPGNAGSNTAADHITVVKQALAQLPDAVTGSGRYRVGRKVLIRADGGGGTHEFLDYLTRRHLAYSIGFALTDKLAAAVDLVPDAGWIAAIDNDSGELREGAWIAELTHIVDLTSWPAGMRLIVRAERPHPGAQLTFTDRDGLRLTAFVTNSRGPVERLELRHRRRARCEDRIRALKDTGLRNLPLHRFAKNRIWTAIAALAADLIAWTQMLALTSHDARRWEPKRLRHRLFCIAGSIARHARRTRLHLAATAPDTGLLIAGLQRLNRMRAPT</sequence>
<dbReference type="RefSeq" id="WP_068575357.1">
    <property type="nucleotide sequence ID" value="NZ_LSRE01000052.1"/>
</dbReference>
<organism evidence="3 4">
    <name type="scientific">Tsukamurella pseudospumae</name>
    <dbReference type="NCBI Taxonomy" id="239498"/>
    <lineage>
        <taxon>Bacteria</taxon>
        <taxon>Bacillati</taxon>
        <taxon>Actinomycetota</taxon>
        <taxon>Actinomycetes</taxon>
        <taxon>Mycobacteriales</taxon>
        <taxon>Tsukamurellaceae</taxon>
        <taxon>Tsukamurella</taxon>
    </lineage>
</organism>
<proteinExistence type="predicted"/>
<dbReference type="InterPro" id="IPR047960">
    <property type="entry name" value="Transpos_IS1380"/>
</dbReference>
<name>A0A137ZR47_9ACTN</name>
<keyword evidence="5" id="KW-1185">Reference proteome</keyword>
<dbReference type="OrthoDB" id="3254802at2"/>
<dbReference type="NCBIfam" id="NF033539">
    <property type="entry name" value="transpos_IS1380"/>
    <property type="match status" value="1"/>
</dbReference>
<evidence type="ECO:0000313" key="5">
    <source>
        <dbReference type="Proteomes" id="UP000070409"/>
    </source>
</evidence>
<dbReference type="STRING" id="239498.AXK60_25140"/>
<reference evidence="4" key="2">
    <citation type="submission" date="2016-02" db="EMBL/GenBank/DDBJ databases">
        <authorList>
            <person name="Wen L."/>
            <person name="He K."/>
            <person name="Yang H."/>
        </authorList>
    </citation>
    <scope>NUCLEOTIDE SEQUENCE [LARGE SCALE GENOMIC DNA]</scope>
    <source>
        <strain evidence="4">JCM 15929</strain>
    </source>
</reference>
<evidence type="ECO:0000313" key="4">
    <source>
        <dbReference type="Proteomes" id="UP000070258"/>
    </source>
</evidence>
<evidence type="ECO:0000259" key="1">
    <source>
        <dbReference type="Pfam" id="PF13701"/>
    </source>
</evidence>
<protein>
    <submittedName>
        <fullName evidence="3">Transposase</fullName>
    </submittedName>
</protein>
<dbReference type="EMBL" id="LSRE01000052">
    <property type="protein sequence ID" value="KXO88609.1"/>
    <property type="molecule type" value="Genomic_DNA"/>
</dbReference>
<dbReference type="Proteomes" id="UP000070258">
    <property type="component" value="Unassembled WGS sequence"/>
</dbReference>
<dbReference type="InterPro" id="IPR025668">
    <property type="entry name" value="Tnp_DDE_dom"/>
</dbReference>
<dbReference type="Pfam" id="PF13701">
    <property type="entry name" value="DDE_Tnp_1_4"/>
    <property type="match status" value="1"/>
</dbReference>
<gene>
    <name evidence="3" type="ORF">AXK60_25140</name>
    <name evidence="2" type="ORF">AXK61_24070</name>
</gene>
<feature type="domain" description="Transposase DDE" evidence="1">
    <location>
        <begin position="7"/>
        <end position="465"/>
    </location>
</feature>